<dbReference type="FunFam" id="3.40.50.300:FF:001091">
    <property type="entry name" value="Probable disease resistance protein At1g61300"/>
    <property type="match status" value="1"/>
</dbReference>
<dbReference type="Gene3D" id="1.10.10.10">
    <property type="entry name" value="Winged helix-like DNA-binding domain superfamily/Winged helix DNA-binding domain"/>
    <property type="match status" value="1"/>
</dbReference>
<feature type="domain" description="R13L1/DRL21-like LRR repeat region" evidence="10">
    <location>
        <begin position="733"/>
        <end position="857"/>
    </location>
</feature>
<evidence type="ECO:0000256" key="6">
    <source>
        <dbReference type="PROSITE-ProRule" id="PRU00708"/>
    </source>
</evidence>
<feature type="repeat" description="PPR" evidence="6">
    <location>
        <begin position="1512"/>
        <end position="1546"/>
    </location>
</feature>
<dbReference type="NCBIfam" id="TIGR00756">
    <property type="entry name" value="PPR"/>
    <property type="match status" value="7"/>
</dbReference>
<feature type="repeat" description="PPR" evidence="6">
    <location>
        <begin position="1547"/>
        <end position="1581"/>
    </location>
</feature>
<feature type="domain" description="Disease resistance protein winged helix" evidence="9">
    <location>
        <begin position="470"/>
        <end position="540"/>
    </location>
</feature>
<dbReference type="PANTHER" id="PTHR36766">
    <property type="entry name" value="PLANT BROAD-SPECTRUM MILDEW RESISTANCE PROTEIN RPW8"/>
    <property type="match status" value="1"/>
</dbReference>
<dbReference type="Pfam" id="PF00931">
    <property type="entry name" value="NB-ARC"/>
    <property type="match status" value="1"/>
</dbReference>
<keyword evidence="5" id="KW-0067">ATP-binding</keyword>
<evidence type="ECO:0000256" key="5">
    <source>
        <dbReference type="ARBA" id="ARBA00022840"/>
    </source>
</evidence>
<dbReference type="InterPro" id="IPR002182">
    <property type="entry name" value="NB-ARC"/>
</dbReference>
<keyword evidence="2" id="KW-0677">Repeat</keyword>
<dbReference type="EMBL" id="JADGMS010000012">
    <property type="protein sequence ID" value="KAF9671874.1"/>
    <property type="molecule type" value="Genomic_DNA"/>
</dbReference>
<dbReference type="GO" id="GO:0051707">
    <property type="term" value="P:response to other organism"/>
    <property type="evidence" value="ECO:0007669"/>
    <property type="project" value="UniProtKB-ARBA"/>
</dbReference>
<proteinExistence type="predicted"/>
<dbReference type="Pfam" id="PF18052">
    <property type="entry name" value="Rx_N"/>
    <property type="match status" value="1"/>
</dbReference>
<dbReference type="GO" id="GO:0043531">
    <property type="term" value="F:ADP binding"/>
    <property type="evidence" value="ECO:0007669"/>
    <property type="project" value="InterPro"/>
</dbReference>
<sequence length="1738" mass="197800">MGGVQKCVNDIKKDVNESMVSSSRAIIKKTNGRATYIATIGADQHGYYSTEKVSLVRGVKKQADKLESNLIDIQAVLEDAERKQVKEKAIRVWLDKLKDVCYDMDDVLDEWNYAILTWKMRDSEENMHNQQKIRCSFLRSPCFCLSQVVRRRDIALKIKEVSEKVDEIASERARHGLLQINNATDHEPQQQKRTSTSQVDELNVYGRDDEKKIIVSKLLAESSQDARNVDVISLEGLGGIGKTTLAQLAFNDAKVMTHFKKKMWVCVSEAFDDVRIAKAMLEELEGSTPNLNELQSLLQRVSQSIKGMRFLLVLDDVWTENHEHWEQLKRSLTGCARGSKILVTTRNANVATMMRTSHQINIDALSEDACRSIFNHLAFHERGKDECERLTDIGNEIANKCKGLPLAAKVLGGLMQSKRTREEWECVLSSELWRLGEVDEDRNEQLFVPLLLSYYDLPSVVRRCFLYCAMFPKDYQMKKYELVKMWMAQGYLKGTGNRDMEIVGGDCFQVLAARSFFQDIKKYGREDLRFKMHDVVHDFAQYMTKNECLILDGNNLEEVSVETSIARVRHLSMMLSRETTFPPSIHRAKGLRSLLIDNSGDPSLGAALHDVIKQLTCIRSLNLSRSSIEEIPKEVGKLIHLRHLNLEDCTELVSLPETMCGLCNLQALDVSWCSSLKELPRATVKLVNLRHLCIRRSGVAFMPKGIERLTCLRTLDCFIVCGGGENESKAANLRELKNLNHIGGTLFIENIRVGGIEDAAEAQLKNKKRLLCLDLNFCKRDENRLGGIEDSNLIEVLQPPSDLESLLIRNYGGIVLPNWMMALTRLQELQLSDCGNLEVLPPLGRLPNLETLVLDGMGFRRLDAGFLGIEEVENANINEGEIARVTAFPKLKTLFILFLYKLEEWDGIERRVGEEDATTTSIFIMPQLQYLSIFDCPLLRALPDYVLAASLQDLQLSQCENVEVLPPLGRLPNLEWLSLVRMGVRRLDGGFLGIEEVENANNINGEIARVTSFPKLKTLELWITNCPNLSKRYGKEEKGEDWHKISHIGEFFLSASSSNQPWVIASAPFLSRLSVLLGCLYRLDEAKLLLESKPSTAKHILHSKFKLSSIFNCQLTLCYSPLSLYNLLFEGQIYGENIETEEIYGQSTLSLDKLLLSGSAGLHSCIPLSKKTLFTYLLACWMFTDTQLETPLLCFHRYFEVFVPLEKTEATFVWQCWSSAVYSIIQENTLHISSCLLDVYRYPNRNSSFMLSCKLLVRCTLNNIFIESRIRNGHFRRREKNPSSGDVKKWKSDRVYIDKHGKWRIFDHKKMSRKRCGSLRGQGWKYGSGFVDGIFPVLSPVAHQILNFVRKEVNPNNVWTALDTLPVTHETWDDLINVAVQLRLNKQWDPITLICQWILYKSSFQTDVMCYNLLIDAYGQKYLYKKAEETYVDLLQARCIPTEDTYALLIKAYCACGLLEKAEAAFVDMRKYGLPPSAIVYNAYIDGLMKAGNPQRAIDIFLRMKSDGCQPSTDTYTLLINLHGKASQSYMALKLFNEMRSKKCRPDICTYTALVNAFAREGLCEKAEEIFEQMQEDKLEPDVYTYNALMEAYSRAGFPYGAAEIFSLMRHTGCEPDRASYNIMVDAYGRAGLHEDAQAVFNEMKRLGMTPTLKSHMLLLCAYSKARNVTKCEEIVNQSESGLEPDTFVLNSMMNLYGRLGQFEKMEEVLTAMEKGPYEADISTYNILINIYGRAGFF</sequence>
<dbReference type="InterPro" id="IPR042197">
    <property type="entry name" value="Apaf_helical"/>
</dbReference>
<dbReference type="Pfam" id="PF25019">
    <property type="entry name" value="LRR_R13L1-DRL21"/>
    <property type="match status" value="1"/>
</dbReference>
<dbReference type="FunFam" id="1.10.10.10:FF:000322">
    <property type="entry name" value="Probable disease resistance protein At1g63360"/>
    <property type="match status" value="1"/>
</dbReference>
<dbReference type="Pfam" id="PF13812">
    <property type="entry name" value="PPR_3"/>
    <property type="match status" value="1"/>
</dbReference>
<evidence type="ECO:0000259" key="10">
    <source>
        <dbReference type="Pfam" id="PF25019"/>
    </source>
</evidence>
<dbReference type="Gene3D" id="1.25.40.10">
    <property type="entry name" value="Tetratricopeptide repeat domain"/>
    <property type="match status" value="3"/>
</dbReference>
<feature type="domain" description="NB-ARC" evidence="7">
    <location>
        <begin position="226"/>
        <end position="382"/>
    </location>
</feature>
<dbReference type="Gene3D" id="3.40.50.300">
    <property type="entry name" value="P-loop containing nucleotide triphosphate hydrolases"/>
    <property type="match status" value="1"/>
</dbReference>
<keyword evidence="3" id="KW-0547">Nucleotide-binding</keyword>
<dbReference type="PROSITE" id="PS51375">
    <property type="entry name" value="PPR"/>
    <property type="match status" value="8"/>
</dbReference>
<protein>
    <submittedName>
        <fullName evidence="11">Uncharacterized protein</fullName>
    </submittedName>
</protein>
<evidence type="ECO:0000256" key="2">
    <source>
        <dbReference type="ARBA" id="ARBA00022737"/>
    </source>
</evidence>
<dbReference type="PRINTS" id="PR00364">
    <property type="entry name" value="DISEASERSIST"/>
</dbReference>
<dbReference type="GO" id="GO:0006952">
    <property type="term" value="P:defense response"/>
    <property type="evidence" value="ECO:0007669"/>
    <property type="project" value="UniProtKB-KW"/>
</dbReference>
<dbReference type="OrthoDB" id="185373at2759"/>
<evidence type="ECO:0000259" key="8">
    <source>
        <dbReference type="Pfam" id="PF18052"/>
    </source>
</evidence>
<dbReference type="InterPro" id="IPR011990">
    <property type="entry name" value="TPR-like_helical_dom_sf"/>
</dbReference>
<evidence type="ECO:0000313" key="12">
    <source>
        <dbReference type="Proteomes" id="UP000657918"/>
    </source>
</evidence>
<dbReference type="InterPro" id="IPR027417">
    <property type="entry name" value="P-loop_NTPase"/>
</dbReference>
<comment type="caution">
    <text evidence="11">The sequence shown here is derived from an EMBL/GenBank/DDBJ whole genome shotgun (WGS) entry which is preliminary data.</text>
</comment>
<dbReference type="InterPro" id="IPR032675">
    <property type="entry name" value="LRR_dom_sf"/>
</dbReference>
<dbReference type="Pfam" id="PF13041">
    <property type="entry name" value="PPR_2"/>
    <property type="match status" value="3"/>
</dbReference>
<dbReference type="Pfam" id="PF23559">
    <property type="entry name" value="WHD_DRP"/>
    <property type="match status" value="1"/>
</dbReference>
<feature type="repeat" description="PPR" evidence="6">
    <location>
        <begin position="1617"/>
        <end position="1651"/>
    </location>
</feature>
<feature type="repeat" description="PPR" evidence="6">
    <location>
        <begin position="1477"/>
        <end position="1511"/>
    </location>
</feature>
<dbReference type="Pfam" id="PF12854">
    <property type="entry name" value="PPR_1"/>
    <property type="match status" value="1"/>
</dbReference>
<reference evidence="11 12" key="1">
    <citation type="submission" date="2020-10" db="EMBL/GenBank/DDBJ databases">
        <title>Plant Genome Project.</title>
        <authorList>
            <person name="Zhang R.-G."/>
        </authorList>
    </citation>
    <scope>NUCLEOTIDE SEQUENCE [LARGE SCALE GENOMIC DNA]</scope>
    <source>
        <strain evidence="11">FAFU-HL-1</strain>
        <tissue evidence="11">Leaf</tissue>
    </source>
</reference>
<dbReference type="InterPro" id="IPR036388">
    <property type="entry name" value="WH-like_DNA-bd_sf"/>
</dbReference>
<organism evidence="11 12">
    <name type="scientific">Salix dunnii</name>
    <dbReference type="NCBI Taxonomy" id="1413687"/>
    <lineage>
        <taxon>Eukaryota</taxon>
        <taxon>Viridiplantae</taxon>
        <taxon>Streptophyta</taxon>
        <taxon>Embryophyta</taxon>
        <taxon>Tracheophyta</taxon>
        <taxon>Spermatophyta</taxon>
        <taxon>Magnoliopsida</taxon>
        <taxon>eudicotyledons</taxon>
        <taxon>Gunneridae</taxon>
        <taxon>Pentapetalae</taxon>
        <taxon>rosids</taxon>
        <taxon>fabids</taxon>
        <taxon>Malpighiales</taxon>
        <taxon>Salicaceae</taxon>
        <taxon>Saliceae</taxon>
        <taxon>Salix</taxon>
    </lineage>
</organism>
<dbReference type="Gene3D" id="1.10.8.430">
    <property type="entry name" value="Helical domain of apoptotic protease-activating factors"/>
    <property type="match status" value="1"/>
</dbReference>
<dbReference type="Gene3D" id="3.80.10.10">
    <property type="entry name" value="Ribonuclease Inhibitor"/>
    <property type="match status" value="2"/>
</dbReference>
<feature type="repeat" description="PPR" evidence="6">
    <location>
        <begin position="1582"/>
        <end position="1616"/>
    </location>
</feature>
<evidence type="ECO:0000259" key="9">
    <source>
        <dbReference type="Pfam" id="PF23559"/>
    </source>
</evidence>
<feature type="domain" description="Disease resistance N-terminal" evidence="8">
    <location>
        <begin position="50"/>
        <end position="124"/>
    </location>
</feature>
<dbReference type="PANTHER" id="PTHR36766:SF45">
    <property type="entry name" value="NB-ARC DOMAIN-CONTAINING PROTEIN"/>
    <property type="match status" value="1"/>
</dbReference>
<dbReference type="InterPro" id="IPR002885">
    <property type="entry name" value="PPR_rpt"/>
</dbReference>
<dbReference type="GO" id="GO:0005524">
    <property type="term" value="F:ATP binding"/>
    <property type="evidence" value="ECO:0007669"/>
    <property type="project" value="UniProtKB-KW"/>
</dbReference>
<dbReference type="InterPro" id="IPR058922">
    <property type="entry name" value="WHD_DRP"/>
</dbReference>
<feature type="repeat" description="PPR" evidence="6">
    <location>
        <begin position="1686"/>
        <end position="1720"/>
    </location>
</feature>
<feature type="repeat" description="PPR" evidence="6">
    <location>
        <begin position="1407"/>
        <end position="1441"/>
    </location>
</feature>
<keyword evidence="1" id="KW-0433">Leucine-rich repeat</keyword>
<name>A0A835JNW5_9ROSI</name>
<dbReference type="InterPro" id="IPR056789">
    <property type="entry name" value="LRR_R13L1-DRL21"/>
</dbReference>
<dbReference type="InterPro" id="IPR038005">
    <property type="entry name" value="RX-like_CC"/>
</dbReference>
<dbReference type="Proteomes" id="UP000657918">
    <property type="component" value="Unassembled WGS sequence"/>
</dbReference>
<dbReference type="InterPro" id="IPR041118">
    <property type="entry name" value="Rx_N"/>
</dbReference>
<gene>
    <name evidence="11" type="ORF">SADUNF_Sadunf12G0095500</name>
</gene>
<evidence type="ECO:0000256" key="1">
    <source>
        <dbReference type="ARBA" id="ARBA00022614"/>
    </source>
</evidence>
<dbReference type="Gene3D" id="1.20.5.4130">
    <property type="match status" value="1"/>
</dbReference>
<dbReference type="CDD" id="cd14798">
    <property type="entry name" value="RX-CC_like"/>
    <property type="match status" value="1"/>
</dbReference>
<dbReference type="SUPFAM" id="SSF52058">
    <property type="entry name" value="L domain-like"/>
    <property type="match status" value="2"/>
</dbReference>
<dbReference type="SUPFAM" id="SSF52540">
    <property type="entry name" value="P-loop containing nucleoside triphosphate hydrolases"/>
    <property type="match status" value="1"/>
</dbReference>
<evidence type="ECO:0000256" key="3">
    <source>
        <dbReference type="ARBA" id="ARBA00022741"/>
    </source>
</evidence>
<keyword evidence="12" id="KW-1185">Reference proteome</keyword>
<feature type="repeat" description="PPR" evidence="6">
    <location>
        <begin position="1442"/>
        <end position="1476"/>
    </location>
</feature>
<keyword evidence="4" id="KW-0611">Plant defense</keyword>
<accession>A0A835JNW5</accession>
<evidence type="ECO:0000259" key="7">
    <source>
        <dbReference type="Pfam" id="PF00931"/>
    </source>
</evidence>
<evidence type="ECO:0000256" key="4">
    <source>
        <dbReference type="ARBA" id="ARBA00022821"/>
    </source>
</evidence>
<evidence type="ECO:0000313" key="11">
    <source>
        <dbReference type="EMBL" id="KAF9671874.1"/>
    </source>
</evidence>